<evidence type="ECO:0000313" key="2">
    <source>
        <dbReference type="Proteomes" id="UP000677054"/>
    </source>
</evidence>
<evidence type="ECO:0008006" key="3">
    <source>
        <dbReference type="Google" id="ProtNLM"/>
    </source>
</evidence>
<dbReference type="SUPFAM" id="SSF52540">
    <property type="entry name" value="P-loop containing nucleoside triphosphate hydrolases"/>
    <property type="match status" value="1"/>
</dbReference>
<dbReference type="PANTHER" id="PTHR32046">
    <property type="entry name" value="G DOMAIN-CONTAINING PROTEIN"/>
    <property type="match status" value="1"/>
</dbReference>
<gene>
    <name evidence="1" type="ORF">DSTB1V02_LOCUS13634</name>
</gene>
<proteinExistence type="predicted"/>
<dbReference type="Proteomes" id="UP000677054">
    <property type="component" value="Unassembled WGS sequence"/>
</dbReference>
<accession>A0A7R9AGX4</accession>
<dbReference type="Gene3D" id="3.40.50.300">
    <property type="entry name" value="P-loop containing nucleotide triphosphate hydrolases"/>
    <property type="match status" value="1"/>
</dbReference>
<evidence type="ECO:0000313" key="1">
    <source>
        <dbReference type="EMBL" id="CAD7253888.1"/>
    </source>
</evidence>
<dbReference type="EMBL" id="CAJPEV010006971">
    <property type="protein sequence ID" value="CAG0904503.1"/>
    <property type="molecule type" value="Genomic_DNA"/>
</dbReference>
<dbReference type="AlphaFoldDB" id="A0A7R9AGX4"/>
<dbReference type="OrthoDB" id="2386367at2759"/>
<dbReference type="PANTHER" id="PTHR32046:SF14">
    <property type="match status" value="1"/>
</dbReference>
<dbReference type="EMBL" id="LR906488">
    <property type="protein sequence ID" value="CAD7253888.1"/>
    <property type="molecule type" value="Genomic_DNA"/>
</dbReference>
<organism evidence="1">
    <name type="scientific">Darwinula stevensoni</name>
    <dbReference type="NCBI Taxonomy" id="69355"/>
    <lineage>
        <taxon>Eukaryota</taxon>
        <taxon>Metazoa</taxon>
        <taxon>Ecdysozoa</taxon>
        <taxon>Arthropoda</taxon>
        <taxon>Crustacea</taxon>
        <taxon>Oligostraca</taxon>
        <taxon>Ostracoda</taxon>
        <taxon>Podocopa</taxon>
        <taxon>Podocopida</taxon>
        <taxon>Darwinulocopina</taxon>
        <taxon>Darwinuloidea</taxon>
        <taxon>Darwinulidae</taxon>
        <taxon>Darwinula</taxon>
    </lineage>
</organism>
<keyword evidence="2" id="KW-1185">Reference proteome</keyword>
<dbReference type="InterPro" id="IPR027417">
    <property type="entry name" value="P-loop_NTPase"/>
</dbReference>
<protein>
    <recommendedName>
        <fullName evidence="3">AIG1-type G domain-containing protein</fullName>
    </recommendedName>
</protein>
<name>A0A7R9AGX4_9CRUS</name>
<sequence length="370" mass="42515">MTAYVLHKQDGFVLPFTLTVIDTPGFGDTEGIEADERLRNMFREFFTDGGNIGVDQLHGICFVVPDSLARHTQKYIFDSILALFGRDVEKNIYILFTFSDGQKPPALSAINAAGIPFRKSFALNNSAFFVRPDPDDLSRMIWNMGKSSFQKFFDDFLKTEPVSLSLTKEVLQERKQLDVALQGILPQLQNASDHYNNQYRFELYEEEETNTYMDLKIKYESAQGRKLKSEGVLKALIREFNQERAKILELAKRAHKCLQRLEVIALKPDPLRLTDYLDILIESERRDGKDGFIQRIKYLEDAKKKANLVEFISGEMDPFEECMKEFKEQGMDISMFDPDPIKDKSLMTKAWKGVKVMFGFRGKDKGPSSS</sequence>
<reference evidence="1" key="1">
    <citation type="submission" date="2020-11" db="EMBL/GenBank/DDBJ databases">
        <authorList>
            <person name="Tran Van P."/>
        </authorList>
    </citation>
    <scope>NUCLEOTIDE SEQUENCE</scope>
</reference>